<dbReference type="AlphaFoldDB" id="A0A285NIX6"/>
<proteinExistence type="predicted"/>
<evidence type="ECO:0000313" key="2">
    <source>
        <dbReference type="Proteomes" id="UP000219036"/>
    </source>
</evidence>
<dbReference type="GO" id="GO:0050660">
    <property type="term" value="F:flavin adenine dinucleotide binding"/>
    <property type="evidence" value="ECO:0007669"/>
    <property type="project" value="InterPro"/>
</dbReference>
<sequence length="362" mass="42031">MLITEIFKLEDFKESIPYTAIGARTCYSSGDLDYLLNDPRVASREDRAKFLSKLGNYKHFSVFAHSFAYKDLFELDESLIDKYLPETLCTLPKREKAGILALKIASTKFKSHYNPEYPTVVGVSLRHYLEDMLDKDEAEYYKTFEKMAEFDIPIEPLGSQGNTTLIGLIREYDGYAVFYIDNVSRTMTHQLVRHTALNYSQRSQRYVKEDQNLLIIPPSVKGTDISLRKEYISYYLSLIEGYRQIIEEADTKESLRNAVISRMEQFIKEFEKKEEATLEDIFLLTDQLCEAVYDFSVYSGKIKREDARFILPHGRKTTIVVSGTVSWIKDFIIKRTDPHAQWEIQNVAKQMKELLSEQGIDV</sequence>
<dbReference type="EMBL" id="OBEI01000007">
    <property type="protein sequence ID" value="SNZ09409.1"/>
    <property type="molecule type" value="Genomic_DNA"/>
</dbReference>
<dbReference type="Gene3D" id="3.30.1360.170">
    <property type="match status" value="1"/>
</dbReference>
<dbReference type="GO" id="GO:0006231">
    <property type="term" value="P:dTMP biosynthetic process"/>
    <property type="evidence" value="ECO:0007669"/>
    <property type="project" value="InterPro"/>
</dbReference>
<dbReference type="RefSeq" id="WP_097000681.1">
    <property type="nucleotide sequence ID" value="NZ_OBEI01000007.1"/>
</dbReference>
<dbReference type="InterPro" id="IPR036098">
    <property type="entry name" value="Thymidylate_synthase_ThyX_sf"/>
</dbReference>
<dbReference type="Pfam" id="PF02511">
    <property type="entry name" value="Thy1"/>
    <property type="match status" value="1"/>
</dbReference>
<dbReference type="GO" id="GO:0050797">
    <property type="term" value="F:thymidylate synthase (FAD) activity"/>
    <property type="evidence" value="ECO:0007669"/>
    <property type="project" value="InterPro"/>
</dbReference>
<dbReference type="PROSITE" id="PS51331">
    <property type="entry name" value="THYX"/>
    <property type="match status" value="1"/>
</dbReference>
<accession>A0A285NIX6</accession>
<protein>
    <submittedName>
        <fullName evidence="1">Thymidylate synthase (FAD)</fullName>
    </submittedName>
</protein>
<dbReference type="GO" id="GO:0004799">
    <property type="term" value="F:thymidylate synthase activity"/>
    <property type="evidence" value="ECO:0007669"/>
    <property type="project" value="TreeGrafter"/>
</dbReference>
<evidence type="ECO:0000313" key="1">
    <source>
        <dbReference type="EMBL" id="SNZ09409.1"/>
    </source>
</evidence>
<dbReference type="InterPro" id="IPR003669">
    <property type="entry name" value="Thymidylate_synthase_ThyX"/>
</dbReference>
<dbReference type="SUPFAM" id="SSF69796">
    <property type="entry name" value="Thymidylate synthase-complementing protein Thy1"/>
    <property type="match status" value="1"/>
</dbReference>
<dbReference type="OrthoDB" id="9780625at2"/>
<reference evidence="2" key="1">
    <citation type="submission" date="2017-09" db="EMBL/GenBank/DDBJ databases">
        <authorList>
            <person name="Varghese N."/>
            <person name="Submissions S."/>
        </authorList>
    </citation>
    <scope>NUCLEOTIDE SEQUENCE [LARGE SCALE GENOMIC DNA]</scope>
    <source>
        <strain evidence="2">DSM 15103</strain>
    </source>
</reference>
<dbReference type="CDD" id="cd20175">
    <property type="entry name" value="ThyX"/>
    <property type="match status" value="1"/>
</dbReference>
<dbReference type="PANTHER" id="PTHR34934">
    <property type="entry name" value="FLAVIN-DEPENDENT THYMIDYLATE SYNTHASE"/>
    <property type="match status" value="1"/>
</dbReference>
<keyword evidence="2" id="KW-1185">Reference proteome</keyword>
<dbReference type="Proteomes" id="UP000219036">
    <property type="component" value="Unassembled WGS sequence"/>
</dbReference>
<dbReference type="GO" id="GO:0070402">
    <property type="term" value="F:NADPH binding"/>
    <property type="evidence" value="ECO:0007669"/>
    <property type="project" value="TreeGrafter"/>
</dbReference>
<organism evidence="1 2">
    <name type="scientific">Persephonella hydrogeniphila</name>
    <dbReference type="NCBI Taxonomy" id="198703"/>
    <lineage>
        <taxon>Bacteria</taxon>
        <taxon>Pseudomonadati</taxon>
        <taxon>Aquificota</taxon>
        <taxon>Aquificia</taxon>
        <taxon>Aquificales</taxon>
        <taxon>Hydrogenothermaceae</taxon>
        <taxon>Persephonella</taxon>
    </lineage>
</organism>
<dbReference type="PANTHER" id="PTHR34934:SF1">
    <property type="entry name" value="FLAVIN-DEPENDENT THYMIDYLATE SYNTHASE"/>
    <property type="match status" value="1"/>
</dbReference>
<name>A0A285NIX6_9AQUI</name>
<gene>
    <name evidence="1" type="ORF">SAMN06265182_1515</name>
</gene>